<dbReference type="SUPFAM" id="SSF51735">
    <property type="entry name" value="NAD(P)-binding Rossmann-fold domains"/>
    <property type="match status" value="1"/>
</dbReference>
<dbReference type="STRING" id="913774.A0A0C3GSQ3"/>
<name>A0A0C3GSQ3_OIDMZ</name>
<dbReference type="InterPro" id="IPR036291">
    <property type="entry name" value="NAD(P)-bd_dom_sf"/>
</dbReference>
<reference evidence="5" key="2">
    <citation type="submission" date="2015-01" db="EMBL/GenBank/DDBJ databases">
        <title>Evolutionary Origins and Diversification of the Mycorrhizal Mutualists.</title>
        <authorList>
            <consortium name="DOE Joint Genome Institute"/>
            <consortium name="Mycorrhizal Genomics Consortium"/>
            <person name="Kohler A."/>
            <person name="Kuo A."/>
            <person name="Nagy L.G."/>
            <person name="Floudas D."/>
            <person name="Copeland A."/>
            <person name="Barry K.W."/>
            <person name="Cichocki N."/>
            <person name="Veneault-Fourrey C."/>
            <person name="LaButti K."/>
            <person name="Lindquist E.A."/>
            <person name="Lipzen A."/>
            <person name="Lundell T."/>
            <person name="Morin E."/>
            <person name="Murat C."/>
            <person name="Riley R."/>
            <person name="Ohm R."/>
            <person name="Sun H."/>
            <person name="Tunlid A."/>
            <person name="Henrissat B."/>
            <person name="Grigoriev I.V."/>
            <person name="Hibbett D.S."/>
            <person name="Martin F."/>
        </authorList>
    </citation>
    <scope>NUCLEOTIDE SEQUENCE [LARGE SCALE GENOMIC DNA]</scope>
    <source>
        <strain evidence="5">Zn</strain>
    </source>
</reference>
<dbReference type="FunFam" id="3.40.50.720:FF:000084">
    <property type="entry name" value="Short-chain dehydrogenase reductase"/>
    <property type="match status" value="1"/>
</dbReference>
<sequence length="260" mass="27622">MCLINVNGFARILDPKPVKAHLPTENSGYAIYKAAGKLAEKKALITGGDLGIGRAVAILFAIEGADIAISYLLAEEEDAQHTKAQDLIAKAVMALGGLNVLVNNAAYQINNMAEFSEDQWVHTFNTNIHAYFFPAKYTLPHLQSGDTIINTTSVTAYAGTRPDLDYISTKGAIVAFTRALSSELASKGIRVNGVAPGPVWTPLVVNTMSKEELSQFSSAPMGRPGQPSEIAACYVFLASQDSSFIFGQALNPNGGTIVNG</sequence>
<reference evidence="4 5" key="1">
    <citation type="submission" date="2014-04" db="EMBL/GenBank/DDBJ databases">
        <authorList>
            <consortium name="DOE Joint Genome Institute"/>
            <person name="Kuo A."/>
            <person name="Martino E."/>
            <person name="Perotto S."/>
            <person name="Kohler A."/>
            <person name="Nagy L.G."/>
            <person name="Floudas D."/>
            <person name="Copeland A."/>
            <person name="Barry K.W."/>
            <person name="Cichocki N."/>
            <person name="Veneault-Fourrey C."/>
            <person name="LaButti K."/>
            <person name="Lindquist E.A."/>
            <person name="Lipzen A."/>
            <person name="Lundell T."/>
            <person name="Morin E."/>
            <person name="Murat C."/>
            <person name="Sun H."/>
            <person name="Tunlid A."/>
            <person name="Henrissat B."/>
            <person name="Grigoriev I.V."/>
            <person name="Hibbett D.S."/>
            <person name="Martin F."/>
            <person name="Nordberg H.P."/>
            <person name="Cantor M.N."/>
            <person name="Hua S.X."/>
        </authorList>
    </citation>
    <scope>NUCLEOTIDE SEQUENCE [LARGE SCALE GENOMIC DNA]</scope>
    <source>
        <strain evidence="4 5">Zn</strain>
    </source>
</reference>
<dbReference type="OrthoDB" id="47007at2759"/>
<protein>
    <submittedName>
        <fullName evidence="4">Uncharacterized protein</fullName>
    </submittedName>
</protein>
<dbReference type="GO" id="GO:0009688">
    <property type="term" value="P:abscisic acid biosynthetic process"/>
    <property type="evidence" value="ECO:0007669"/>
    <property type="project" value="UniProtKB-ARBA"/>
</dbReference>
<keyword evidence="5" id="KW-1185">Reference proteome</keyword>
<evidence type="ECO:0000256" key="3">
    <source>
        <dbReference type="ARBA" id="ARBA00023002"/>
    </source>
</evidence>
<evidence type="ECO:0000313" key="4">
    <source>
        <dbReference type="EMBL" id="KIM93481.1"/>
    </source>
</evidence>
<dbReference type="Gene3D" id="3.40.50.720">
    <property type="entry name" value="NAD(P)-binding Rossmann-like Domain"/>
    <property type="match status" value="1"/>
</dbReference>
<evidence type="ECO:0000256" key="1">
    <source>
        <dbReference type="ARBA" id="ARBA00006484"/>
    </source>
</evidence>
<dbReference type="InterPro" id="IPR002347">
    <property type="entry name" value="SDR_fam"/>
</dbReference>
<dbReference type="PANTHER" id="PTHR48107">
    <property type="entry name" value="NADPH-DEPENDENT ALDEHYDE REDUCTASE-LIKE PROTEIN, CHLOROPLASTIC-RELATED"/>
    <property type="match status" value="1"/>
</dbReference>
<dbReference type="PANTHER" id="PTHR48107:SF26">
    <property type="entry name" value="OXIDOREDUCTASE, SHORT-CHAIN DEHYDROGENASE_REDUCTASE FAMILY (AFU_ORTHOLOGUE AFUA_4G05870)"/>
    <property type="match status" value="1"/>
</dbReference>
<accession>A0A0C3GSQ3</accession>
<keyword evidence="3" id="KW-0560">Oxidoreductase</keyword>
<organism evidence="4 5">
    <name type="scientific">Oidiodendron maius (strain Zn)</name>
    <dbReference type="NCBI Taxonomy" id="913774"/>
    <lineage>
        <taxon>Eukaryota</taxon>
        <taxon>Fungi</taxon>
        <taxon>Dikarya</taxon>
        <taxon>Ascomycota</taxon>
        <taxon>Pezizomycotina</taxon>
        <taxon>Leotiomycetes</taxon>
        <taxon>Leotiomycetes incertae sedis</taxon>
        <taxon>Myxotrichaceae</taxon>
        <taxon>Oidiodendron</taxon>
    </lineage>
</organism>
<dbReference type="InParanoid" id="A0A0C3GSQ3"/>
<dbReference type="PRINTS" id="PR00081">
    <property type="entry name" value="GDHRDH"/>
</dbReference>
<dbReference type="EMBL" id="KN832895">
    <property type="protein sequence ID" value="KIM93481.1"/>
    <property type="molecule type" value="Genomic_DNA"/>
</dbReference>
<dbReference type="GO" id="GO:0016614">
    <property type="term" value="F:oxidoreductase activity, acting on CH-OH group of donors"/>
    <property type="evidence" value="ECO:0007669"/>
    <property type="project" value="UniProtKB-ARBA"/>
</dbReference>
<keyword evidence="2" id="KW-0521">NADP</keyword>
<dbReference type="AlphaFoldDB" id="A0A0C3GSQ3"/>
<evidence type="ECO:0000256" key="2">
    <source>
        <dbReference type="ARBA" id="ARBA00022857"/>
    </source>
</evidence>
<dbReference type="HOGENOM" id="CLU_010194_4_1_1"/>
<gene>
    <name evidence="4" type="ORF">OIDMADRAFT_46265</name>
</gene>
<proteinExistence type="inferred from homology"/>
<dbReference type="Proteomes" id="UP000054321">
    <property type="component" value="Unassembled WGS sequence"/>
</dbReference>
<dbReference type="Pfam" id="PF13561">
    <property type="entry name" value="adh_short_C2"/>
    <property type="match status" value="1"/>
</dbReference>
<evidence type="ECO:0000313" key="5">
    <source>
        <dbReference type="Proteomes" id="UP000054321"/>
    </source>
</evidence>
<dbReference type="PRINTS" id="PR00080">
    <property type="entry name" value="SDRFAMILY"/>
</dbReference>
<comment type="similarity">
    <text evidence="1">Belongs to the short-chain dehydrogenases/reductases (SDR) family.</text>
</comment>